<feature type="signal peptide" evidence="2">
    <location>
        <begin position="1"/>
        <end position="23"/>
    </location>
</feature>
<reference evidence="3" key="2">
    <citation type="submission" date="2020-09" db="EMBL/GenBank/DDBJ databases">
        <authorList>
            <person name="Sun Q."/>
            <person name="Kim S."/>
        </authorList>
    </citation>
    <scope>NUCLEOTIDE SEQUENCE</scope>
    <source>
        <strain evidence="3">KCTC 12711</strain>
    </source>
</reference>
<keyword evidence="2" id="KW-0732">Signal</keyword>
<proteinExistence type="predicted"/>
<evidence type="ECO:0000313" key="3">
    <source>
        <dbReference type="EMBL" id="GHA04314.1"/>
    </source>
</evidence>
<comment type="caution">
    <text evidence="3">The sequence shown here is derived from an EMBL/GenBank/DDBJ whole genome shotgun (WGS) entry which is preliminary data.</text>
</comment>
<feature type="region of interest" description="Disordered" evidence="1">
    <location>
        <begin position="236"/>
        <end position="259"/>
    </location>
</feature>
<accession>A0A918VK84</accession>
<dbReference type="PIRSF" id="PIRSF031679">
    <property type="entry name" value="Mtase_Alr7345_prd"/>
    <property type="match status" value="1"/>
</dbReference>
<dbReference type="EMBL" id="BMXA01000002">
    <property type="protein sequence ID" value="GHA04314.1"/>
    <property type="molecule type" value="Genomic_DNA"/>
</dbReference>
<dbReference type="InterPro" id="IPR029063">
    <property type="entry name" value="SAM-dependent_MTases_sf"/>
</dbReference>
<evidence type="ECO:0000313" key="4">
    <source>
        <dbReference type="Proteomes" id="UP000614811"/>
    </source>
</evidence>
<dbReference type="GO" id="GO:0008168">
    <property type="term" value="F:methyltransferase activity"/>
    <property type="evidence" value="ECO:0007669"/>
    <property type="project" value="UniProtKB-KW"/>
</dbReference>
<feature type="chain" id="PRO_5037064752" evidence="2">
    <location>
        <begin position="24"/>
        <end position="285"/>
    </location>
</feature>
<dbReference type="SUPFAM" id="SSF53335">
    <property type="entry name" value="S-adenosyl-L-methionine-dependent methyltransferases"/>
    <property type="match status" value="1"/>
</dbReference>
<protein>
    <submittedName>
        <fullName evidence="3">Methyltransferase</fullName>
    </submittedName>
</protein>
<evidence type="ECO:0000256" key="1">
    <source>
        <dbReference type="SAM" id="MobiDB-lite"/>
    </source>
</evidence>
<dbReference type="InterPro" id="IPR016980">
    <property type="entry name" value="S-AdoMet-dep_MeTrfase_Alr7345"/>
</dbReference>
<name>A0A918VK84_9GAMM</name>
<dbReference type="RefSeq" id="WP_189399141.1">
    <property type="nucleotide sequence ID" value="NZ_BMXA01000002.1"/>
</dbReference>
<sequence>MKHRLLKSLMTLCAVGLATPSFAGESNLQSILNAQPDEVKARYEYRHPSETIQFFGIKPGMTVVEALPGGGWYSKILLPVLGPEGTLVGADYQQALWPNFSWAKPEMIEKKKTWVTDWVADAQAWRDDDSASLAAFQFGALPETMHGSADAVLFIRALHNMARFEDKGGFMSGAMQDAYTALKPGGIVGIVQHEAREDRPDTWANGDAGYLKKSYIKAKMASVGFEFVAESTINENPKDTAGEGDIVWRLPPSLSGSKDDAEKRAEMQAIGESNRMTLLFKKPAK</sequence>
<keyword evidence="4" id="KW-1185">Reference proteome</keyword>
<keyword evidence="3" id="KW-0808">Transferase</keyword>
<dbReference type="Gene3D" id="3.40.50.150">
    <property type="entry name" value="Vaccinia Virus protein VP39"/>
    <property type="match status" value="1"/>
</dbReference>
<gene>
    <name evidence="3" type="ORF">GCM10008090_12060</name>
</gene>
<reference evidence="3" key="1">
    <citation type="journal article" date="2014" name="Int. J. Syst. Evol. Microbiol.">
        <title>Complete genome sequence of Corynebacterium casei LMG S-19264T (=DSM 44701T), isolated from a smear-ripened cheese.</title>
        <authorList>
            <consortium name="US DOE Joint Genome Institute (JGI-PGF)"/>
            <person name="Walter F."/>
            <person name="Albersmeier A."/>
            <person name="Kalinowski J."/>
            <person name="Ruckert C."/>
        </authorList>
    </citation>
    <scope>NUCLEOTIDE SEQUENCE</scope>
    <source>
        <strain evidence="3">KCTC 12711</strain>
    </source>
</reference>
<evidence type="ECO:0000256" key="2">
    <source>
        <dbReference type="SAM" id="SignalP"/>
    </source>
</evidence>
<organism evidence="3 4">
    <name type="scientific">Arenicella chitinivorans</name>
    <dbReference type="NCBI Taxonomy" id="1329800"/>
    <lineage>
        <taxon>Bacteria</taxon>
        <taxon>Pseudomonadati</taxon>
        <taxon>Pseudomonadota</taxon>
        <taxon>Gammaproteobacteria</taxon>
        <taxon>Arenicellales</taxon>
        <taxon>Arenicellaceae</taxon>
        <taxon>Arenicella</taxon>
    </lineage>
</organism>
<dbReference type="Proteomes" id="UP000614811">
    <property type="component" value="Unassembled WGS sequence"/>
</dbReference>
<dbReference type="AlphaFoldDB" id="A0A918VK84"/>
<dbReference type="GO" id="GO:0032259">
    <property type="term" value="P:methylation"/>
    <property type="evidence" value="ECO:0007669"/>
    <property type="project" value="UniProtKB-KW"/>
</dbReference>
<keyword evidence="3" id="KW-0489">Methyltransferase</keyword>